<dbReference type="EMBL" id="CACTIH010003756">
    <property type="protein sequence ID" value="CAA2984232.1"/>
    <property type="molecule type" value="Genomic_DNA"/>
</dbReference>
<protein>
    <submittedName>
        <fullName evidence="8">Probable WRKY transcription factor 70</fullName>
    </submittedName>
</protein>
<dbReference type="Gramene" id="OE9A117328T1">
    <property type="protein sequence ID" value="OE9A117328C1"/>
    <property type="gene ID" value="OE9A117328"/>
</dbReference>
<dbReference type="GO" id="GO:0003700">
    <property type="term" value="F:DNA-binding transcription factor activity"/>
    <property type="evidence" value="ECO:0007669"/>
    <property type="project" value="InterPro"/>
</dbReference>
<evidence type="ECO:0000256" key="2">
    <source>
        <dbReference type="ARBA" id="ARBA00023015"/>
    </source>
</evidence>
<evidence type="ECO:0000259" key="7">
    <source>
        <dbReference type="PROSITE" id="PS50811"/>
    </source>
</evidence>
<accession>A0A8S0RXA3</accession>
<sequence length="251" mass="28988">MDKILDSFDKSLSILNCNKYNKVSDFLVMDSSDSDGQKSEDSTKRTNTSESLTFSKRRRTSKTWTRETVAASFADGHVWRKYGQKGIRNAENPRSYFRCTYKYDQGCQARKLVQKIQDEPPLYRTTYHEHHTCKNLYEESPIITGNTTKDSSIIWSFDSQEQNYKPNGKMIPTLPKMPLETKENFQILHQNKSSSPSDYFISPDITTFESFGHFSDFSSAFDQGHVICSDMDIETMVGSVFDEFLELWQTG</sequence>
<keyword evidence="9" id="KW-1185">Reference proteome</keyword>
<dbReference type="PANTHER" id="PTHR31282">
    <property type="entry name" value="WRKY TRANSCRIPTION FACTOR 21-RELATED"/>
    <property type="match status" value="1"/>
</dbReference>
<comment type="subcellular location">
    <subcellularLocation>
        <location evidence="1">Nucleus</location>
    </subcellularLocation>
</comment>
<dbReference type="OrthoDB" id="2021064at2759"/>
<dbReference type="AlphaFoldDB" id="A0A8S0RXA3"/>
<organism evidence="8 9">
    <name type="scientific">Olea europaea subsp. europaea</name>
    <dbReference type="NCBI Taxonomy" id="158383"/>
    <lineage>
        <taxon>Eukaryota</taxon>
        <taxon>Viridiplantae</taxon>
        <taxon>Streptophyta</taxon>
        <taxon>Embryophyta</taxon>
        <taxon>Tracheophyta</taxon>
        <taxon>Spermatophyta</taxon>
        <taxon>Magnoliopsida</taxon>
        <taxon>eudicotyledons</taxon>
        <taxon>Gunneridae</taxon>
        <taxon>Pentapetalae</taxon>
        <taxon>asterids</taxon>
        <taxon>lamiids</taxon>
        <taxon>Lamiales</taxon>
        <taxon>Oleaceae</taxon>
        <taxon>Oleeae</taxon>
        <taxon>Olea</taxon>
    </lineage>
</organism>
<evidence type="ECO:0000256" key="4">
    <source>
        <dbReference type="ARBA" id="ARBA00023163"/>
    </source>
</evidence>
<evidence type="ECO:0000256" key="6">
    <source>
        <dbReference type="SAM" id="MobiDB-lite"/>
    </source>
</evidence>
<dbReference type="Pfam" id="PF03106">
    <property type="entry name" value="WRKY"/>
    <property type="match status" value="1"/>
</dbReference>
<dbReference type="Proteomes" id="UP000594638">
    <property type="component" value="Unassembled WGS sequence"/>
</dbReference>
<dbReference type="GO" id="GO:0043565">
    <property type="term" value="F:sequence-specific DNA binding"/>
    <property type="evidence" value="ECO:0007669"/>
    <property type="project" value="InterPro"/>
</dbReference>
<dbReference type="PROSITE" id="PS50811">
    <property type="entry name" value="WRKY"/>
    <property type="match status" value="1"/>
</dbReference>
<dbReference type="Gene3D" id="2.20.25.80">
    <property type="entry name" value="WRKY domain"/>
    <property type="match status" value="1"/>
</dbReference>
<comment type="caution">
    <text evidence="8">The sequence shown here is derived from an EMBL/GenBank/DDBJ whole genome shotgun (WGS) entry which is preliminary data.</text>
</comment>
<feature type="compositionally biased region" description="Basic and acidic residues" evidence="6">
    <location>
        <begin position="35"/>
        <end position="44"/>
    </location>
</feature>
<dbReference type="SMART" id="SM00774">
    <property type="entry name" value="WRKY"/>
    <property type="match status" value="1"/>
</dbReference>
<feature type="region of interest" description="Disordered" evidence="6">
    <location>
        <begin position="31"/>
        <end position="57"/>
    </location>
</feature>
<evidence type="ECO:0000256" key="1">
    <source>
        <dbReference type="ARBA" id="ARBA00004123"/>
    </source>
</evidence>
<gene>
    <name evidence="8" type="ORF">OLEA9_A117328</name>
</gene>
<proteinExistence type="predicted"/>
<keyword evidence="3" id="KW-0238">DNA-binding</keyword>
<reference evidence="8 9" key="1">
    <citation type="submission" date="2019-12" db="EMBL/GenBank/DDBJ databases">
        <authorList>
            <person name="Alioto T."/>
            <person name="Alioto T."/>
            <person name="Gomez Garrido J."/>
        </authorList>
    </citation>
    <scope>NUCLEOTIDE SEQUENCE [LARGE SCALE GENOMIC DNA]</scope>
</reference>
<keyword evidence="5" id="KW-0539">Nucleus</keyword>
<feature type="domain" description="WRKY" evidence="7">
    <location>
        <begin position="68"/>
        <end position="131"/>
    </location>
</feature>
<keyword evidence="4" id="KW-0804">Transcription</keyword>
<dbReference type="SUPFAM" id="SSF118290">
    <property type="entry name" value="WRKY DNA-binding domain"/>
    <property type="match status" value="1"/>
</dbReference>
<dbReference type="InterPro" id="IPR044810">
    <property type="entry name" value="WRKY_plant"/>
</dbReference>
<dbReference type="InterPro" id="IPR036576">
    <property type="entry name" value="WRKY_dom_sf"/>
</dbReference>
<evidence type="ECO:0000256" key="5">
    <source>
        <dbReference type="ARBA" id="ARBA00023242"/>
    </source>
</evidence>
<evidence type="ECO:0000313" key="9">
    <source>
        <dbReference type="Proteomes" id="UP000594638"/>
    </source>
</evidence>
<evidence type="ECO:0000256" key="3">
    <source>
        <dbReference type="ARBA" id="ARBA00023125"/>
    </source>
</evidence>
<evidence type="ECO:0000313" key="8">
    <source>
        <dbReference type="EMBL" id="CAA2984232.1"/>
    </source>
</evidence>
<dbReference type="InterPro" id="IPR003657">
    <property type="entry name" value="WRKY_dom"/>
</dbReference>
<dbReference type="GO" id="GO:0005634">
    <property type="term" value="C:nucleus"/>
    <property type="evidence" value="ECO:0007669"/>
    <property type="project" value="UniProtKB-SubCell"/>
</dbReference>
<keyword evidence="2" id="KW-0805">Transcription regulation</keyword>
<name>A0A8S0RXA3_OLEEU</name>